<evidence type="ECO:0000313" key="2">
    <source>
        <dbReference type="EMBL" id="GBE80850.1"/>
    </source>
</evidence>
<dbReference type="AlphaFoldDB" id="A0A401GFA5"/>
<sequence length="234" mass="25206">MSTRSQRIEQIFQRVEEESERRAQQATRGSTVFTASTVSGRRRGGSISVSRFGQPVEPSDVSTGPPSTPPPTMSSYVVRGPTFYQVQPHLHMGSADSLASTEIGDDDHDTDEALTTHVATIAGRQSISRAVGGMLSRKLSRSRRHSKDVIPLSSSNVVIGVSVEEATVEAEAHESAHHEPATSVAYSSASSALRHQRSMAVEKSSANNWVDKAKGVTQKLRRKSVAALSLSPDR</sequence>
<keyword evidence="3" id="KW-1185">Reference proteome</keyword>
<feature type="region of interest" description="Disordered" evidence="1">
    <location>
        <begin position="15"/>
        <end position="71"/>
    </location>
</feature>
<evidence type="ECO:0000313" key="3">
    <source>
        <dbReference type="Proteomes" id="UP000287166"/>
    </source>
</evidence>
<proteinExistence type="predicted"/>
<dbReference type="STRING" id="139825.A0A401GFA5"/>
<feature type="compositionally biased region" description="Low complexity" evidence="1">
    <location>
        <begin position="45"/>
        <end position="65"/>
    </location>
</feature>
<dbReference type="EMBL" id="BFAD01000003">
    <property type="protein sequence ID" value="GBE80850.1"/>
    <property type="molecule type" value="Genomic_DNA"/>
</dbReference>
<dbReference type="GeneID" id="38777767"/>
<dbReference type="OrthoDB" id="3191896at2759"/>
<evidence type="ECO:0000256" key="1">
    <source>
        <dbReference type="SAM" id="MobiDB-lite"/>
    </source>
</evidence>
<protein>
    <submittedName>
        <fullName evidence="2">Uncharacterized protein</fullName>
    </submittedName>
</protein>
<reference evidence="2 3" key="1">
    <citation type="journal article" date="2018" name="Sci. Rep.">
        <title>Genome sequence of the cauliflower mushroom Sparassis crispa (Hanabiratake) and its association with beneficial usage.</title>
        <authorList>
            <person name="Kiyama R."/>
            <person name="Furutani Y."/>
            <person name="Kawaguchi K."/>
            <person name="Nakanishi T."/>
        </authorList>
    </citation>
    <scope>NUCLEOTIDE SEQUENCE [LARGE SCALE GENOMIC DNA]</scope>
</reference>
<accession>A0A401GFA5</accession>
<comment type="caution">
    <text evidence="2">The sequence shown here is derived from an EMBL/GenBank/DDBJ whole genome shotgun (WGS) entry which is preliminary data.</text>
</comment>
<organism evidence="2 3">
    <name type="scientific">Sparassis crispa</name>
    <dbReference type="NCBI Taxonomy" id="139825"/>
    <lineage>
        <taxon>Eukaryota</taxon>
        <taxon>Fungi</taxon>
        <taxon>Dikarya</taxon>
        <taxon>Basidiomycota</taxon>
        <taxon>Agaricomycotina</taxon>
        <taxon>Agaricomycetes</taxon>
        <taxon>Polyporales</taxon>
        <taxon>Sparassidaceae</taxon>
        <taxon>Sparassis</taxon>
    </lineage>
</organism>
<gene>
    <name evidence="2" type="ORF">SCP_0305700</name>
</gene>
<dbReference type="Proteomes" id="UP000287166">
    <property type="component" value="Unassembled WGS sequence"/>
</dbReference>
<dbReference type="InParanoid" id="A0A401GFA5"/>
<dbReference type="RefSeq" id="XP_027611763.1">
    <property type="nucleotide sequence ID" value="XM_027755962.1"/>
</dbReference>
<name>A0A401GFA5_9APHY</name>
<feature type="compositionally biased region" description="Polar residues" evidence="1">
    <location>
        <begin position="24"/>
        <end position="38"/>
    </location>
</feature>